<sequence>MTILSLVTSPSAKIEINPKRGSSSLVSGYFGLTNTVFVEGVICITTTVPPIHVVSVLVALNGKIFTSNGDACKHSSYESHSFLVCGPDEVFGQDHENNQTKIMLMWNETSGWEIPFSFQIKGSNMNKMHESISASNPEWGFGARITYNVTVTVKIGTMVQHTKIYRTLNTIPYTSALASAYERLYLTTITKEKPFEIVRYSPTSLKSILRNEMNKKNWSSESDTFDQDQDLGIGHNFEYEATLFSTVFGPGEVVKFEFRIRPKLRSRVKIESVRVWLEEIQGVGINIDAINSVAPSREPKPQKNNRKDQIKNEHLNNSTISTTLDRKYMIHDLLAWNGKETIEGDFWNAAQELSFEVPQLASKAPTNGSFFSKKFSGINPSGIFANRVHIEHKFRISVNAKSVTGISLPRFNLPAAIVQVTPFNCVQAMEVISHFPKFVEEVVRDSKNCSLVQTLLKPFETQSSELSLDETIVETECEDFYESGTVSGEETEEVPFFDACE</sequence>
<gene>
    <name evidence="2" type="ORF">HK100_012823</name>
</gene>
<proteinExistence type="predicted"/>
<organism evidence="2 3">
    <name type="scientific">Physocladia obscura</name>
    <dbReference type="NCBI Taxonomy" id="109957"/>
    <lineage>
        <taxon>Eukaryota</taxon>
        <taxon>Fungi</taxon>
        <taxon>Fungi incertae sedis</taxon>
        <taxon>Chytridiomycota</taxon>
        <taxon>Chytridiomycota incertae sedis</taxon>
        <taxon>Chytridiomycetes</taxon>
        <taxon>Chytridiales</taxon>
        <taxon>Chytriomycetaceae</taxon>
        <taxon>Physocladia</taxon>
    </lineage>
</organism>
<protein>
    <submittedName>
        <fullName evidence="2">Uncharacterized protein</fullName>
    </submittedName>
</protein>
<dbReference type="EMBL" id="JADGJH010000970">
    <property type="protein sequence ID" value="KAJ3120391.1"/>
    <property type="molecule type" value="Genomic_DNA"/>
</dbReference>
<accession>A0AAD5XHC2</accession>
<reference evidence="2" key="1">
    <citation type="submission" date="2020-05" db="EMBL/GenBank/DDBJ databases">
        <title>Phylogenomic resolution of chytrid fungi.</title>
        <authorList>
            <person name="Stajich J.E."/>
            <person name="Amses K."/>
            <person name="Simmons R."/>
            <person name="Seto K."/>
            <person name="Myers J."/>
            <person name="Bonds A."/>
            <person name="Quandt C.A."/>
            <person name="Barry K."/>
            <person name="Liu P."/>
            <person name="Grigoriev I."/>
            <person name="Longcore J.E."/>
            <person name="James T.Y."/>
        </authorList>
    </citation>
    <scope>NUCLEOTIDE SEQUENCE</scope>
    <source>
        <strain evidence="2">JEL0513</strain>
    </source>
</reference>
<dbReference type="AlphaFoldDB" id="A0AAD5XHC2"/>
<dbReference type="Proteomes" id="UP001211907">
    <property type="component" value="Unassembled WGS sequence"/>
</dbReference>
<evidence type="ECO:0000313" key="2">
    <source>
        <dbReference type="EMBL" id="KAJ3120391.1"/>
    </source>
</evidence>
<comment type="caution">
    <text evidence="2">The sequence shown here is derived from an EMBL/GenBank/DDBJ whole genome shotgun (WGS) entry which is preliminary data.</text>
</comment>
<feature type="compositionally biased region" description="Basic and acidic residues" evidence="1">
    <location>
        <begin position="297"/>
        <end position="314"/>
    </location>
</feature>
<feature type="region of interest" description="Disordered" evidence="1">
    <location>
        <begin position="294"/>
        <end position="316"/>
    </location>
</feature>
<name>A0AAD5XHC2_9FUNG</name>
<evidence type="ECO:0000313" key="3">
    <source>
        <dbReference type="Proteomes" id="UP001211907"/>
    </source>
</evidence>
<keyword evidence="3" id="KW-1185">Reference proteome</keyword>
<evidence type="ECO:0000256" key="1">
    <source>
        <dbReference type="SAM" id="MobiDB-lite"/>
    </source>
</evidence>